<gene>
    <name evidence="3" type="ORF">H8E41_05970</name>
</gene>
<dbReference type="GO" id="GO:0009432">
    <property type="term" value="P:SOS response"/>
    <property type="evidence" value="ECO:0007669"/>
    <property type="project" value="TreeGrafter"/>
</dbReference>
<dbReference type="GO" id="GO:0005524">
    <property type="term" value="F:ATP binding"/>
    <property type="evidence" value="ECO:0007669"/>
    <property type="project" value="UniProtKB-UniRule"/>
</dbReference>
<dbReference type="EMBL" id="JACNJZ010000090">
    <property type="protein sequence ID" value="MBC8317433.1"/>
    <property type="molecule type" value="Genomic_DNA"/>
</dbReference>
<evidence type="ECO:0000313" key="3">
    <source>
        <dbReference type="EMBL" id="MBC8317433.1"/>
    </source>
</evidence>
<proteinExistence type="predicted"/>
<dbReference type="Pfam" id="PF08443">
    <property type="entry name" value="RimK"/>
    <property type="match status" value="1"/>
</dbReference>
<evidence type="ECO:0000256" key="1">
    <source>
        <dbReference type="PROSITE-ProRule" id="PRU00409"/>
    </source>
</evidence>
<feature type="domain" description="ATP-grasp" evidence="2">
    <location>
        <begin position="27"/>
        <end position="212"/>
    </location>
</feature>
<dbReference type="PANTHER" id="PTHR21621:SF0">
    <property type="entry name" value="BETA-CITRYLGLUTAMATE SYNTHASE B-RELATED"/>
    <property type="match status" value="1"/>
</dbReference>
<protein>
    <recommendedName>
        <fullName evidence="2">ATP-grasp domain-containing protein</fullName>
    </recommendedName>
</protein>
<reference evidence="3 4" key="1">
    <citation type="submission" date="2020-08" db="EMBL/GenBank/DDBJ databases">
        <title>Bridging the membrane lipid divide: bacteria of the FCB group superphylum have the potential to synthesize archaeal ether lipids.</title>
        <authorList>
            <person name="Villanueva L."/>
            <person name="Von Meijenfeldt F.A.B."/>
            <person name="Westbye A.B."/>
            <person name="Yadav S."/>
            <person name="Hopmans E.C."/>
            <person name="Dutilh B.E."/>
            <person name="Sinninghe Damste J.S."/>
        </authorList>
    </citation>
    <scope>NUCLEOTIDE SEQUENCE [LARGE SCALE GENOMIC DNA]</scope>
    <source>
        <strain evidence="3">NIOZ-UU47</strain>
    </source>
</reference>
<feature type="non-terminal residue" evidence="3">
    <location>
        <position position="216"/>
    </location>
</feature>
<dbReference type="InterPro" id="IPR013651">
    <property type="entry name" value="ATP-grasp_RimK-type"/>
</dbReference>
<dbReference type="Proteomes" id="UP000614424">
    <property type="component" value="Unassembled WGS sequence"/>
</dbReference>
<dbReference type="GO" id="GO:0018169">
    <property type="term" value="F:ribosomal S6-glutamic acid ligase activity"/>
    <property type="evidence" value="ECO:0007669"/>
    <property type="project" value="TreeGrafter"/>
</dbReference>
<name>A0A8J6NEZ1_9BACT</name>
<keyword evidence="1" id="KW-0067">ATP-binding</keyword>
<evidence type="ECO:0000313" key="4">
    <source>
        <dbReference type="Proteomes" id="UP000614424"/>
    </source>
</evidence>
<dbReference type="SUPFAM" id="SSF56059">
    <property type="entry name" value="Glutathione synthetase ATP-binding domain-like"/>
    <property type="match status" value="1"/>
</dbReference>
<organism evidence="3 4">
    <name type="scientific">Candidatus Desulfobia pelagia</name>
    <dbReference type="NCBI Taxonomy" id="2841692"/>
    <lineage>
        <taxon>Bacteria</taxon>
        <taxon>Pseudomonadati</taxon>
        <taxon>Thermodesulfobacteriota</taxon>
        <taxon>Desulfobulbia</taxon>
        <taxon>Desulfobulbales</taxon>
        <taxon>Desulfobulbaceae</taxon>
        <taxon>Candidatus Desulfobia</taxon>
    </lineage>
</organism>
<evidence type="ECO:0000259" key="2">
    <source>
        <dbReference type="PROSITE" id="PS50975"/>
    </source>
</evidence>
<dbReference type="GO" id="GO:0005737">
    <property type="term" value="C:cytoplasm"/>
    <property type="evidence" value="ECO:0007669"/>
    <property type="project" value="TreeGrafter"/>
</dbReference>
<keyword evidence="1" id="KW-0547">Nucleotide-binding</keyword>
<dbReference type="GO" id="GO:0046872">
    <property type="term" value="F:metal ion binding"/>
    <property type="evidence" value="ECO:0007669"/>
    <property type="project" value="InterPro"/>
</dbReference>
<dbReference type="Gene3D" id="3.30.470.20">
    <property type="entry name" value="ATP-grasp fold, B domain"/>
    <property type="match status" value="1"/>
</dbReference>
<sequence length="216" mass="24265">MLLDLTTRGVTLFPSALSQQVCRSKAAQTLLFSDYMLPHTLAIHDQHDILKAVNCFHQHSIGPVITKIDRKNGGLGIHLWPTVEDANNQASLGTLPYPFVLQPYAADCTDIRVIVLGSYEEAYQRKNPYNFRNNLHCGGISTPYSLTDQQRMLCEQIMARGRFPYAHIDLMETQSGETYLTEINLRGGIKGAVISPEEYRERVDDIHADFLAQASI</sequence>
<dbReference type="PANTHER" id="PTHR21621">
    <property type="entry name" value="RIBOSOMAL PROTEIN S6 MODIFICATION PROTEIN"/>
    <property type="match status" value="1"/>
</dbReference>
<comment type="caution">
    <text evidence="3">The sequence shown here is derived from an EMBL/GenBank/DDBJ whole genome shotgun (WGS) entry which is preliminary data.</text>
</comment>
<dbReference type="InterPro" id="IPR011761">
    <property type="entry name" value="ATP-grasp"/>
</dbReference>
<dbReference type="AlphaFoldDB" id="A0A8J6NEZ1"/>
<dbReference type="PROSITE" id="PS50975">
    <property type="entry name" value="ATP_GRASP"/>
    <property type="match status" value="1"/>
</dbReference>
<accession>A0A8J6NEZ1</accession>